<dbReference type="EMBL" id="CP036348">
    <property type="protein sequence ID" value="QDV69189.1"/>
    <property type="molecule type" value="Genomic_DNA"/>
</dbReference>
<dbReference type="AlphaFoldDB" id="A0A518JUG5"/>
<sequence>MAYRFQFFGGSEKMVVKTPDFAARVVLIESASVTGLAGPNTDAKKPTLCRIIVRDAGRRGIRGNFAEDLAVADAVTTHQEADTRGCSKAIR</sequence>
<reference evidence="1 2" key="1">
    <citation type="submission" date="2019-02" db="EMBL/GenBank/DDBJ databases">
        <title>Deep-cultivation of Planctomycetes and their phenomic and genomic characterization uncovers novel biology.</title>
        <authorList>
            <person name="Wiegand S."/>
            <person name="Jogler M."/>
            <person name="Boedeker C."/>
            <person name="Pinto D."/>
            <person name="Vollmers J."/>
            <person name="Rivas-Marin E."/>
            <person name="Kohn T."/>
            <person name="Peeters S.H."/>
            <person name="Heuer A."/>
            <person name="Rast P."/>
            <person name="Oberbeckmann S."/>
            <person name="Bunk B."/>
            <person name="Jeske O."/>
            <person name="Meyerdierks A."/>
            <person name="Storesund J.E."/>
            <person name="Kallscheuer N."/>
            <person name="Luecker S."/>
            <person name="Lage O.M."/>
            <person name="Pohl T."/>
            <person name="Merkel B.J."/>
            <person name="Hornburger P."/>
            <person name="Mueller R.-W."/>
            <person name="Bruemmer F."/>
            <person name="Labrenz M."/>
            <person name="Spormann A.M."/>
            <person name="Op den Camp H."/>
            <person name="Overmann J."/>
            <person name="Amann R."/>
            <person name="Jetten M.S.M."/>
            <person name="Mascher T."/>
            <person name="Medema M.H."/>
            <person name="Devos D.P."/>
            <person name="Kaster A.-K."/>
            <person name="Ovreas L."/>
            <person name="Rohde M."/>
            <person name="Galperin M.Y."/>
            <person name="Jogler C."/>
        </authorList>
    </citation>
    <scope>NUCLEOTIDE SEQUENCE [LARGE SCALE GENOMIC DNA]</scope>
    <source>
        <strain evidence="1 2">Poly24</strain>
    </source>
</reference>
<keyword evidence="2" id="KW-1185">Reference proteome</keyword>
<gene>
    <name evidence="1" type="ORF">Poly24_29040</name>
</gene>
<dbReference type="Proteomes" id="UP000315082">
    <property type="component" value="Chromosome"/>
</dbReference>
<evidence type="ECO:0000313" key="2">
    <source>
        <dbReference type="Proteomes" id="UP000315082"/>
    </source>
</evidence>
<proteinExistence type="predicted"/>
<accession>A0A518JUG5</accession>
<name>A0A518JUG5_9BACT</name>
<evidence type="ECO:0000313" key="1">
    <source>
        <dbReference type="EMBL" id="QDV69189.1"/>
    </source>
</evidence>
<dbReference type="KEGG" id="rcf:Poly24_29040"/>
<protein>
    <submittedName>
        <fullName evidence="1">Uncharacterized protein</fullName>
    </submittedName>
</protein>
<organism evidence="1 2">
    <name type="scientific">Rosistilla carotiformis</name>
    <dbReference type="NCBI Taxonomy" id="2528017"/>
    <lineage>
        <taxon>Bacteria</taxon>
        <taxon>Pseudomonadati</taxon>
        <taxon>Planctomycetota</taxon>
        <taxon>Planctomycetia</taxon>
        <taxon>Pirellulales</taxon>
        <taxon>Pirellulaceae</taxon>
        <taxon>Rosistilla</taxon>
    </lineage>
</organism>